<dbReference type="Proteomes" id="UP000053372">
    <property type="component" value="Unassembled WGS sequence"/>
</dbReference>
<dbReference type="AlphaFoldDB" id="A0A0V7ZBS0"/>
<protein>
    <submittedName>
        <fullName evidence="1">Uncharacterized protein</fullName>
    </submittedName>
</protein>
<organism evidence="1 2">
    <name type="scientific">Mastigocoleus testarum BC008</name>
    <dbReference type="NCBI Taxonomy" id="371196"/>
    <lineage>
        <taxon>Bacteria</taxon>
        <taxon>Bacillati</taxon>
        <taxon>Cyanobacteriota</taxon>
        <taxon>Cyanophyceae</taxon>
        <taxon>Nostocales</taxon>
        <taxon>Hapalosiphonaceae</taxon>
        <taxon>Mastigocoleus</taxon>
    </lineage>
</organism>
<evidence type="ECO:0000313" key="1">
    <source>
        <dbReference type="EMBL" id="KST61952.1"/>
    </source>
</evidence>
<sequence>MAHIKAKETRQDNEVRKYWKLYLTKRLYERAYQKEDIIKLFRFIDWVSNIVFQTPPKNE</sequence>
<proteinExistence type="predicted"/>
<comment type="caution">
    <text evidence="1">The sequence shown here is derived from an EMBL/GenBank/DDBJ whole genome shotgun (WGS) entry which is preliminary data.</text>
</comment>
<dbReference type="EMBL" id="LMTZ01000167">
    <property type="protein sequence ID" value="KST61952.1"/>
    <property type="molecule type" value="Genomic_DNA"/>
</dbReference>
<keyword evidence="2" id="KW-1185">Reference proteome</keyword>
<dbReference type="RefSeq" id="WP_027844520.1">
    <property type="nucleotide sequence ID" value="NZ_LMTZ01000167.1"/>
</dbReference>
<evidence type="ECO:0000313" key="2">
    <source>
        <dbReference type="Proteomes" id="UP000053372"/>
    </source>
</evidence>
<reference evidence="1 2" key="1">
    <citation type="journal article" date="2015" name="Genome Announc.">
        <title>Draft Genome of the Euendolithic (true boring) Cyanobacterium Mastigocoleus testarum strain BC008.</title>
        <authorList>
            <person name="Guida B.S."/>
            <person name="Garcia-Pichel F."/>
        </authorList>
    </citation>
    <scope>NUCLEOTIDE SEQUENCE [LARGE SCALE GENOMIC DNA]</scope>
    <source>
        <strain evidence="1 2">BC008</strain>
    </source>
</reference>
<name>A0A0V7ZBS0_9CYAN</name>
<accession>A0A0V7ZBS0</accession>
<gene>
    <name evidence="1" type="ORF">BC008_07880</name>
</gene>